<evidence type="ECO:0000313" key="19">
    <source>
        <dbReference type="Proteomes" id="UP000011087"/>
    </source>
</evidence>
<dbReference type="PROSITE" id="PS51374">
    <property type="entry name" value="NDPK_LIKE"/>
    <property type="match status" value="1"/>
</dbReference>
<evidence type="ECO:0000256" key="9">
    <source>
        <dbReference type="ARBA" id="ARBA00022840"/>
    </source>
</evidence>
<reference evidence="18" key="3">
    <citation type="submission" date="2016-03" db="UniProtKB">
        <authorList>
            <consortium name="EnsemblProtists"/>
        </authorList>
    </citation>
    <scope>IDENTIFICATION</scope>
</reference>
<dbReference type="PANTHER" id="PTHR46161:SF3">
    <property type="entry name" value="NUCLEOSIDE DIPHOSPHATE KINASE DDB_G0292928-RELATED"/>
    <property type="match status" value="1"/>
</dbReference>
<evidence type="ECO:0000256" key="1">
    <source>
        <dbReference type="ARBA" id="ARBA00004138"/>
    </source>
</evidence>
<dbReference type="HOGENOM" id="CLU_060216_8_3_1"/>
<keyword evidence="9 15" id="KW-0067">ATP-binding</keyword>
<feature type="binding site" evidence="13">
    <location>
        <position position="134"/>
    </location>
    <ligand>
        <name>ATP</name>
        <dbReference type="ChEBI" id="CHEBI:30616"/>
    </ligand>
</feature>
<keyword evidence="11" id="KW-0546">Nucleotide metabolism</keyword>
<dbReference type="PROSITE" id="PS00469">
    <property type="entry name" value="NDPK"/>
    <property type="match status" value="1"/>
</dbReference>
<dbReference type="GO" id="GO:0005929">
    <property type="term" value="C:cilium"/>
    <property type="evidence" value="ECO:0007669"/>
    <property type="project" value="UniProtKB-SubCell"/>
</dbReference>
<dbReference type="SMART" id="SM00562">
    <property type="entry name" value="NDK"/>
    <property type="match status" value="1"/>
</dbReference>
<evidence type="ECO:0000256" key="7">
    <source>
        <dbReference type="ARBA" id="ARBA00022777"/>
    </source>
</evidence>
<feature type="binding site" evidence="13">
    <location>
        <position position="86"/>
    </location>
    <ligand>
        <name>ATP</name>
        <dbReference type="ChEBI" id="CHEBI:30616"/>
    </ligand>
</feature>
<evidence type="ECO:0000256" key="4">
    <source>
        <dbReference type="ARBA" id="ARBA00022679"/>
    </source>
</evidence>
<evidence type="ECO:0000256" key="10">
    <source>
        <dbReference type="ARBA" id="ARBA00022842"/>
    </source>
</evidence>
<dbReference type="GO" id="GO:0006241">
    <property type="term" value="P:CTP biosynthetic process"/>
    <property type="evidence" value="ECO:0007669"/>
    <property type="project" value="InterPro"/>
</dbReference>
<proteinExistence type="inferred from homology"/>
<dbReference type="PRINTS" id="PR01243">
    <property type="entry name" value="NUCDPKINASE"/>
</dbReference>
<dbReference type="EMBL" id="JH992971">
    <property type="protein sequence ID" value="EKX52833.1"/>
    <property type="molecule type" value="Genomic_DNA"/>
</dbReference>
<dbReference type="Pfam" id="PF00334">
    <property type="entry name" value="NDK"/>
    <property type="match status" value="1"/>
</dbReference>
<evidence type="ECO:0000256" key="13">
    <source>
        <dbReference type="PROSITE-ProRule" id="PRU00706"/>
    </source>
</evidence>
<dbReference type="GeneID" id="17309602"/>
<evidence type="ECO:0000256" key="12">
    <source>
        <dbReference type="ARBA" id="ARBA00023273"/>
    </source>
</evidence>
<name>L1JXM4_GUITC</name>
<comment type="similarity">
    <text evidence="2 13 14">Belongs to the NDK family.</text>
</comment>
<keyword evidence="7 15" id="KW-0418">Kinase</keyword>
<dbReference type="GO" id="GO:0004550">
    <property type="term" value="F:nucleoside diphosphate kinase activity"/>
    <property type="evidence" value="ECO:0007669"/>
    <property type="project" value="UniProtKB-EC"/>
</dbReference>
<keyword evidence="12" id="KW-0966">Cell projection</keyword>
<evidence type="ECO:0000256" key="3">
    <source>
        <dbReference type="ARBA" id="ARBA00022490"/>
    </source>
</evidence>
<dbReference type="GO" id="GO:0046872">
    <property type="term" value="F:metal ion binding"/>
    <property type="evidence" value="ECO:0007669"/>
    <property type="project" value="UniProtKB-KW"/>
</dbReference>
<reference evidence="17 19" key="1">
    <citation type="journal article" date="2012" name="Nature">
        <title>Algal genomes reveal evolutionary mosaicism and the fate of nucleomorphs.</title>
        <authorList>
            <consortium name="DOE Joint Genome Institute"/>
            <person name="Curtis B.A."/>
            <person name="Tanifuji G."/>
            <person name="Burki F."/>
            <person name="Gruber A."/>
            <person name="Irimia M."/>
            <person name="Maruyama S."/>
            <person name="Arias M.C."/>
            <person name="Ball S.G."/>
            <person name="Gile G.H."/>
            <person name="Hirakawa Y."/>
            <person name="Hopkins J.F."/>
            <person name="Kuo A."/>
            <person name="Rensing S.A."/>
            <person name="Schmutz J."/>
            <person name="Symeonidi A."/>
            <person name="Elias M."/>
            <person name="Eveleigh R.J."/>
            <person name="Herman E.K."/>
            <person name="Klute M.J."/>
            <person name="Nakayama T."/>
            <person name="Obornik M."/>
            <person name="Reyes-Prieto A."/>
            <person name="Armbrust E.V."/>
            <person name="Aves S.J."/>
            <person name="Beiko R.G."/>
            <person name="Coutinho P."/>
            <person name="Dacks J.B."/>
            <person name="Durnford D.G."/>
            <person name="Fast N.M."/>
            <person name="Green B.R."/>
            <person name="Grisdale C.J."/>
            <person name="Hempel F."/>
            <person name="Henrissat B."/>
            <person name="Hoppner M.P."/>
            <person name="Ishida K."/>
            <person name="Kim E."/>
            <person name="Koreny L."/>
            <person name="Kroth P.G."/>
            <person name="Liu Y."/>
            <person name="Malik S.B."/>
            <person name="Maier U.G."/>
            <person name="McRose D."/>
            <person name="Mock T."/>
            <person name="Neilson J.A."/>
            <person name="Onodera N.T."/>
            <person name="Poole A.M."/>
            <person name="Pritham E.J."/>
            <person name="Richards T.A."/>
            <person name="Rocap G."/>
            <person name="Roy S.W."/>
            <person name="Sarai C."/>
            <person name="Schaack S."/>
            <person name="Shirato S."/>
            <person name="Slamovits C.H."/>
            <person name="Spencer D.F."/>
            <person name="Suzuki S."/>
            <person name="Worden A.Z."/>
            <person name="Zauner S."/>
            <person name="Barry K."/>
            <person name="Bell C."/>
            <person name="Bharti A.K."/>
            <person name="Crow J.A."/>
            <person name="Grimwood J."/>
            <person name="Kramer R."/>
            <person name="Lindquist E."/>
            <person name="Lucas S."/>
            <person name="Salamov A."/>
            <person name="McFadden G.I."/>
            <person name="Lane C.E."/>
            <person name="Keeling P.J."/>
            <person name="Gray M.W."/>
            <person name="Grigoriev I.V."/>
            <person name="Archibald J.M."/>
        </authorList>
    </citation>
    <scope>NUCLEOTIDE SEQUENCE</scope>
    <source>
        <strain evidence="17 19">CCMP2712</strain>
    </source>
</reference>
<keyword evidence="19" id="KW-1185">Reference proteome</keyword>
<dbReference type="EnsemblProtists" id="EKX52833">
    <property type="protein sequence ID" value="EKX52833"/>
    <property type="gene ID" value="GUITHDRAFT_92107"/>
</dbReference>
<accession>L1JXM4</accession>
<evidence type="ECO:0000256" key="15">
    <source>
        <dbReference type="RuleBase" id="RU004013"/>
    </source>
</evidence>
<dbReference type="GO" id="GO:0005524">
    <property type="term" value="F:ATP binding"/>
    <property type="evidence" value="ECO:0007669"/>
    <property type="project" value="UniProtKB-KW"/>
</dbReference>
<keyword evidence="4 15" id="KW-0808">Transferase</keyword>
<organism evidence="17">
    <name type="scientific">Guillardia theta (strain CCMP2712)</name>
    <name type="common">Cryptophyte</name>
    <dbReference type="NCBI Taxonomy" id="905079"/>
    <lineage>
        <taxon>Eukaryota</taxon>
        <taxon>Cryptophyceae</taxon>
        <taxon>Pyrenomonadales</taxon>
        <taxon>Geminigeraceae</taxon>
        <taxon>Guillardia</taxon>
    </lineage>
</organism>
<reference evidence="19" key="2">
    <citation type="submission" date="2012-11" db="EMBL/GenBank/DDBJ databases">
        <authorList>
            <person name="Kuo A."/>
            <person name="Curtis B.A."/>
            <person name="Tanifuji G."/>
            <person name="Burki F."/>
            <person name="Gruber A."/>
            <person name="Irimia M."/>
            <person name="Maruyama S."/>
            <person name="Arias M.C."/>
            <person name="Ball S.G."/>
            <person name="Gile G.H."/>
            <person name="Hirakawa Y."/>
            <person name="Hopkins J.F."/>
            <person name="Rensing S.A."/>
            <person name="Schmutz J."/>
            <person name="Symeonidi A."/>
            <person name="Elias M."/>
            <person name="Eveleigh R.J."/>
            <person name="Herman E.K."/>
            <person name="Klute M.J."/>
            <person name="Nakayama T."/>
            <person name="Obornik M."/>
            <person name="Reyes-Prieto A."/>
            <person name="Armbrust E.V."/>
            <person name="Aves S.J."/>
            <person name="Beiko R.G."/>
            <person name="Coutinho P."/>
            <person name="Dacks J.B."/>
            <person name="Durnford D.G."/>
            <person name="Fast N.M."/>
            <person name="Green B.R."/>
            <person name="Grisdale C."/>
            <person name="Hempe F."/>
            <person name="Henrissat B."/>
            <person name="Hoppner M.P."/>
            <person name="Ishida K.-I."/>
            <person name="Kim E."/>
            <person name="Koreny L."/>
            <person name="Kroth P.G."/>
            <person name="Liu Y."/>
            <person name="Malik S.-B."/>
            <person name="Maier U.G."/>
            <person name="McRose D."/>
            <person name="Mock T."/>
            <person name="Neilson J.A."/>
            <person name="Onodera N.T."/>
            <person name="Poole A.M."/>
            <person name="Pritham E.J."/>
            <person name="Richards T.A."/>
            <person name="Rocap G."/>
            <person name="Roy S.W."/>
            <person name="Sarai C."/>
            <person name="Schaack S."/>
            <person name="Shirato S."/>
            <person name="Slamovits C.H."/>
            <person name="Spencer D.F."/>
            <person name="Suzuki S."/>
            <person name="Worden A.Z."/>
            <person name="Zauner S."/>
            <person name="Barry K."/>
            <person name="Bell C."/>
            <person name="Bharti A.K."/>
            <person name="Crow J.A."/>
            <person name="Grimwood J."/>
            <person name="Kramer R."/>
            <person name="Lindquist E."/>
            <person name="Lucas S."/>
            <person name="Salamov A."/>
            <person name="McFadden G.I."/>
            <person name="Lane C.E."/>
            <person name="Keeling P.J."/>
            <person name="Gray M.W."/>
            <person name="Grigoriev I.V."/>
            <person name="Archibald J.M."/>
        </authorList>
    </citation>
    <scope>NUCLEOTIDE SEQUENCE</scope>
    <source>
        <strain evidence="19">CCMP2712</strain>
    </source>
</reference>
<dbReference type="PaxDb" id="55529-EKX52833"/>
<dbReference type="OrthoDB" id="2162449at2759"/>
<evidence type="ECO:0000256" key="6">
    <source>
        <dbReference type="ARBA" id="ARBA00022741"/>
    </source>
</evidence>
<dbReference type="KEGG" id="gtt:GUITHDRAFT_92107"/>
<evidence type="ECO:0000313" key="18">
    <source>
        <dbReference type="EnsemblProtists" id="EKX52833"/>
    </source>
</evidence>
<dbReference type="OMA" id="HNAISYW"/>
<protein>
    <recommendedName>
        <fullName evidence="15">Nucleoside diphosphate kinase</fullName>
        <ecNumber evidence="15">2.7.4.6</ecNumber>
    </recommendedName>
</protein>
<comment type="subcellular location">
    <subcellularLocation>
        <location evidence="1">Cell projection</location>
        <location evidence="1">Cilium</location>
    </subcellularLocation>
</comment>
<feature type="binding site" evidence="13">
    <location>
        <position position="38"/>
    </location>
    <ligand>
        <name>ATP</name>
        <dbReference type="ChEBI" id="CHEBI:30616"/>
    </ligand>
</feature>
<feature type="binding site" evidence="13">
    <location>
        <position position="144"/>
    </location>
    <ligand>
        <name>ATP</name>
        <dbReference type="ChEBI" id="CHEBI:30616"/>
    </ligand>
</feature>
<keyword evidence="6 15" id="KW-0547">Nucleotide-binding</keyword>
<evidence type="ECO:0000256" key="8">
    <source>
        <dbReference type="ARBA" id="ARBA00022801"/>
    </source>
</evidence>
<feature type="domain" description="Nucleoside diphosphate kinase-like" evidence="16">
    <location>
        <begin position="30"/>
        <end position="170"/>
    </location>
</feature>
<dbReference type="InterPro" id="IPR034907">
    <property type="entry name" value="NDK-like_dom"/>
</dbReference>
<keyword evidence="5" id="KW-0479">Metal-binding</keyword>
<dbReference type="InterPro" id="IPR023005">
    <property type="entry name" value="Nucleoside_diP_kinase_AS"/>
</dbReference>
<comment type="catalytic activity">
    <reaction evidence="15">
        <text>a 2'-deoxyribonucleoside 5'-diphosphate + ATP = a 2'-deoxyribonucleoside 5'-triphosphate + ADP</text>
        <dbReference type="Rhea" id="RHEA:44640"/>
        <dbReference type="ChEBI" id="CHEBI:30616"/>
        <dbReference type="ChEBI" id="CHEBI:61560"/>
        <dbReference type="ChEBI" id="CHEBI:73316"/>
        <dbReference type="ChEBI" id="CHEBI:456216"/>
        <dbReference type="EC" id="2.7.4.6"/>
    </reaction>
</comment>
<evidence type="ECO:0000259" key="16">
    <source>
        <dbReference type="SMART" id="SM00562"/>
    </source>
</evidence>
<keyword evidence="10" id="KW-0460">Magnesium</keyword>
<keyword evidence="8" id="KW-0378">Hydrolase</keyword>
<dbReference type="GO" id="GO:0006183">
    <property type="term" value="P:GTP biosynthetic process"/>
    <property type="evidence" value="ECO:0007669"/>
    <property type="project" value="InterPro"/>
</dbReference>
<dbReference type="AlphaFoldDB" id="L1JXM4"/>
<feature type="binding site" evidence="13">
    <location>
        <position position="120"/>
    </location>
    <ligand>
        <name>ATP</name>
        <dbReference type="ChEBI" id="CHEBI:30616"/>
    </ligand>
</feature>
<keyword evidence="3" id="KW-0963">Cytoplasm</keyword>
<evidence type="ECO:0000313" key="17">
    <source>
        <dbReference type="EMBL" id="EKX52833.1"/>
    </source>
</evidence>
<sequence>MPSVVTWMPAKGGKQGDDVERMRGGGKLRLERTFAIIKPDAVAAGKAQEMKDIITASGFKIVKEKRTRLSEKQAKEFYEEHKERPFYSSLVQFMTGGDCIILVLQKENAIKGWRELMGPTNSLKAKTEAKDSLRAKFGTDGSKNACHGSDSPKSARREIRLMFGILEWIQVVIPFMKFFW</sequence>
<dbReference type="FunFam" id="3.30.70.141:FF:000010">
    <property type="entry name" value="Nucleoside diphosphate kinase 7"/>
    <property type="match status" value="1"/>
</dbReference>
<feature type="active site" description="Pros-phosphohistidine intermediate" evidence="13">
    <location>
        <position position="147"/>
    </location>
</feature>
<dbReference type="Proteomes" id="UP000011087">
    <property type="component" value="Unassembled WGS sequence"/>
</dbReference>
<feature type="binding site" evidence="13">
    <location>
        <position position="114"/>
    </location>
    <ligand>
        <name>ATP</name>
        <dbReference type="ChEBI" id="CHEBI:30616"/>
    </ligand>
</feature>
<dbReference type="InterPro" id="IPR036850">
    <property type="entry name" value="NDK-like_dom_sf"/>
</dbReference>
<dbReference type="RefSeq" id="XP_005839813.1">
    <property type="nucleotide sequence ID" value="XM_005839756.1"/>
</dbReference>
<evidence type="ECO:0000256" key="2">
    <source>
        <dbReference type="ARBA" id="ARBA00008142"/>
    </source>
</evidence>
<dbReference type="InterPro" id="IPR001564">
    <property type="entry name" value="Nucleoside_diP_kinase"/>
</dbReference>
<gene>
    <name evidence="17" type="ORF">GUITHDRAFT_92107</name>
</gene>
<dbReference type="Gene3D" id="3.30.70.141">
    <property type="entry name" value="Nucleoside diphosphate kinase-like domain"/>
    <property type="match status" value="1"/>
</dbReference>
<feature type="non-terminal residue" evidence="17">
    <location>
        <position position="1"/>
    </location>
</feature>
<evidence type="ECO:0000256" key="11">
    <source>
        <dbReference type="ARBA" id="ARBA00023080"/>
    </source>
</evidence>
<dbReference type="SUPFAM" id="SSF54919">
    <property type="entry name" value="Nucleoside diphosphate kinase, NDK"/>
    <property type="match status" value="1"/>
</dbReference>
<dbReference type="PANTHER" id="PTHR46161">
    <property type="entry name" value="NUCLEOSIDE DIPHOSPHATE KINASE"/>
    <property type="match status" value="1"/>
</dbReference>
<dbReference type="eggNOG" id="KOG0888">
    <property type="taxonomic scope" value="Eukaryota"/>
</dbReference>
<dbReference type="GO" id="GO:0016787">
    <property type="term" value="F:hydrolase activity"/>
    <property type="evidence" value="ECO:0007669"/>
    <property type="project" value="UniProtKB-KW"/>
</dbReference>
<dbReference type="EC" id="2.7.4.6" evidence="15"/>
<evidence type="ECO:0000256" key="5">
    <source>
        <dbReference type="ARBA" id="ARBA00022723"/>
    </source>
</evidence>
<dbReference type="STRING" id="905079.L1JXM4"/>
<dbReference type="GO" id="GO:0006228">
    <property type="term" value="P:UTP biosynthetic process"/>
    <property type="evidence" value="ECO:0007669"/>
    <property type="project" value="InterPro"/>
</dbReference>
<evidence type="ECO:0000256" key="14">
    <source>
        <dbReference type="RuleBase" id="RU004011"/>
    </source>
</evidence>